<dbReference type="Proteomes" id="UP000030746">
    <property type="component" value="Unassembled WGS sequence"/>
</dbReference>
<evidence type="ECO:0000313" key="5">
    <source>
        <dbReference type="Proteomes" id="UP000030746"/>
    </source>
</evidence>
<gene>
    <name evidence="4" type="ORF">LOTGIDRAFT_154382</name>
</gene>
<dbReference type="Gene3D" id="2.70.220.10">
    <property type="entry name" value="Ganglioside GM2 activator"/>
    <property type="match status" value="1"/>
</dbReference>
<keyword evidence="5" id="KW-1185">Reference proteome</keyword>
<feature type="domain" description="MD-2-related lipid-recognition" evidence="3">
    <location>
        <begin position="26"/>
        <end position="183"/>
    </location>
</feature>
<name>V4A2X6_LOTGI</name>
<reference evidence="4 5" key="1">
    <citation type="journal article" date="2013" name="Nature">
        <title>Insights into bilaterian evolution from three spiralian genomes.</title>
        <authorList>
            <person name="Simakov O."/>
            <person name="Marletaz F."/>
            <person name="Cho S.J."/>
            <person name="Edsinger-Gonzales E."/>
            <person name="Havlak P."/>
            <person name="Hellsten U."/>
            <person name="Kuo D.H."/>
            <person name="Larsson T."/>
            <person name="Lv J."/>
            <person name="Arendt D."/>
            <person name="Savage R."/>
            <person name="Osoegawa K."/>
            <person name="de Jong P."/>
            <person name="Grimwood J."/>
            <person name="Chapman J.A."/>
            <person name="Shapiro H."/>
            <person name="Aerts A."/>
            <person name="Otillar R.P."/>
            <person name="Terry A.Y."/>
            <person name="Boore J.L."/>
            <person name="Grigoriev I.V."/>
            <person name="Lindberg D.R."/>
            <person name="Seaver E.C."/>
            <person name="Weisblat D.A."/>
            <person name="Putnam N.H."/>
            <person name="Rokhsar D.S."/>
        </authorList>
    </citation>
    <scope>NUCLEOTIDE SEQUENCE [LARGE SCALE GENOMIC DNA]</scope>
</reference>
<dbReference type="InterPro" id="IPR036846">
    <property type="entry name" value="GM2-AP_sf"/>
</dbReference>
<dbReference type="OMA" id="YGCPSEF"/>
<dbReference type="KEGG" id="lgi:LOTGIDRAFT_154382"/>
<evidence type="ECO:0000256" key="2">
    <source>
        <dbReference type="SAM" id="SignalP"/>
    </source>
</evidence>
<dbReference type="GO" id="GO:0005319">
    <property type="term" value="F:lipid transporter activity"/>
    <property type="evidence" value="ECO:0007669"/>
    <property type="project" value="TreeGrafter"/>
</dbReference>
<feature type="signal peptide" evidence="2">
    <location>
        <begin position="1"/>
        <end position="15"/>
    </location>
</feature>
<evidence type="ECO:0000256" key="1">
    <source>
        <dbReference type="ARBA" id="ARBA00022729"/>
    </source>
</evidence>
<dbReference type="GO" id="GO:0006689">
    <property type="term" value="P:ganglioside catabolic process"/>
    <property type="evidence" value="ECO:0007669"/>
    <property type="project" value="InterPro"/>
</dbReference>
<dbReference type="AlphaFoldDB" id="V4A2X6"/>
<evidence type="ECO:0000313" key="4">
    <source>
        <dbReference type="EMBL" id="ESO89285.1"/>
    </source>
</evidence>
<dbReference type="GO" id="GO:0008047">
    <property type="term" value="F:enzyme activator activity"/>
    <property type="evidence" value="ECO:0007669"/>
    <property type="project" value="InterPro"/>
</dbReference>
<dbReference type="CTD" id="20236278"/>
<proteinExistence type="predicted"/>
<feature type="chain" id="PRO_5012339125" description="MD-2-related lipid-recognition domain-containing protein" evidence="2">
    <location>
        <begin position="16"/>
        <end position="191"/>
    </location>
</feature>
<dbReference type="EMBL" id="KB202619">
    <property type="protein sequence ID" value="ESO89285.1"/>
    <property type="molecule type" value="Genomic_DNA"/>
</dbReference>
<dbReference type="InterPro" id="IPR028996">
    <property type="entry name" value="GM2-AP"/>
</dbReference>
<evidence type="ECO:0000259" key="3">
    <source>
        <dbReference type="Pfam" id="PF02221"/>
    </source>
</evidence>
<sequence length="191" mass="20900">MLALILLAVVSSVFGARPGFHGTGNLEWRDCSNSGDSWLKVNKFDISPAPITIPGSMRVTLDSNLSHQLKDAVTMDVVIEKELLGVFTKVVCVKDVGTCHYDDPCHFLNTFKGVGGCPKQLADNGLPCTCPFNPSQIRLPPTQFDVTKVSSEWSFLATGTYHIKISMTEKSSKKVRGCIESFLKISYNKLG</sequence>
<dbReference type="GeneID" id="20236278"/>
<dbReference type="HOGENOM" id="CLU_108261_0_0_1"/>
<dbReference type="OrthoDB" id="6101610at2759"/>
<dbReference type="InterPro" id="IPR003172">
    <property type="entry name" value="ML_dom"/>
</dbReference>
<dbReference type="RefSeq" id="XP_009060314.1">
    <property type="nucleotide sequence ID" value="XM_009062066.1"/>
</dbReference>
<keyword evidence="1 2" id="KW-0732">Signal</keyword>
<dbReference type="PANTHER" id="PTHR17357">
    <property type="entry name" value="GM2 GANGLIOSIDE ACTIVATOR PROTEIN"/>
    <property type="match status" value="1"/>
</dbReference>
<dbReference type="SUPFAM" id="SSF63707">
    <property type="entry name" value="Ganglioside M2 (gm2) activator"/>
    <property type="match status" value="1"/>
</dbReference>
<protein>
    <recommendedName>
        <fullName evidence="3">MD-2-related lipid-recognition domain-containing protein</fullName>
    </recommendedName>
</protein>
<dbReference type="Pfam" id="PF02221">
    <property type="entry name" value="E1_DerP2_DerF2"/>
    <property type="match status" value="1"/>
</dbReference>
<organism evidence="4 5">
    <name type="scientific">Lottia gigantea</name>
    <name type="common">Giant owl limpet</name>
    <dbReference type="NCBI Taxonomy" id="225164"/>
    <lineage>
        <taxon>Eukaryota</taxon>
        <taxon>Metazoa</taxon>
        <taxon>Spiralia</taxon>
        <taxon>Lophotrochozoa</taxon>
        <taxon>Mollusca</taxon>
        <taxon>Gastropoda</taxon>
        <taxon>Patellogastropoda</taxon>
        <taxon>Lottioidea</taxon>
        <taxon>Lottiidae</taxon>
        <taxon>Lottia</taxon>
    </lineage>
</organism>
<dbReference type="GO" id="GO:0009898">
    <property type="term" value="C:cytoplasmic side of plasma membrane"/>
    <property type="evidence" value="ECO:0007669"/>
    <property type="project" value="TreeGrafter"/>
</dbReference>
<accession>V4A2X6</accession>
<dbReference type="PANTHER" id="PTHR17357:SF0">
    <property type="entry name" value="GANGLIOSIDE GM2 ACTIVATOR"/>
    <property type="match status" value="1"/>
</dbReference>